<dbReference type="InterPro" id="IPR012340">
    <property type="entry name" value="NA-bd_OB-fold"/>
</dbReference>
<keyword evidence="1" id="KW-0645">Protease</keyword>
<evidence type="ECO:0000313" key="2">
    <source>
        <dbReference type="Proteomes" id="UP000094527"/>
    </source>
</evidence>
<keyword evidence="2" id="KW-1185">Reference proteome</keyword>
<name>A0A1D2MYB1_ORCCI</name>
<dbReference type="Gene3D" id="2.40.50.140">
    <property type="entry name" value="Nucleic acid-binding proteins"/>
    <property type="match status" value="1"/>
</dbReference>
<keyword evidence="1" id="KW-0378">Hydrolase</keyword>
<gene>
    <name evidence="1" type="ORF">Ocin01_08749</name>
</gene>
<evidence type="ECO:0000313" key="1">
    <source>
        <dbReference type="EMBL" id="ODM97931.1"/>
    </source>
</evidence>
<proteinExistence type="predicted"/>
<dbReference type="STRING" id="48709.A0A1D2MYB1"/>
<dbReference type="EMBL" id="LJIJ01000394">
    <property type="protein sequence ID" value="ODM97931.1"/>
    <property type="molecule type" value="Genomic_DNA"/>
</dbReference>
<dbReference type="AlphaFoldDB" id="A0A1D2MYB1"/>
<dbReference type="Proteomes" id="UP000094527">
    <property type="component" value="Unassembled WGS sequence"/>
</dbReference>
<reference evidence="1 2" key="1">
    <citation type="journal article" date="2016" name="Genome Biol. Evol.">
        <title>Gene Family Evolution Reflects Adaptation to Soil Environmental Stressors in the Genome of the Collembolan Orchesella cincta.</title>
        <authorList>
            <person name="Faddeeva-Vakhrusheva A."/>
            <person name="Derks M.F."/>
            <person name="Anvar S.Y."/>
            <person name="Agamennone V."/>
            <person name="Suring W."/>
            <person name="Smit S."/>
            <person name="van Straalen N.M."/>
            <person name="Roelofs D."/>
        </authorList>
    </citation>
    <scope>NUCLEOTIDE SEQUENCE [LARGE SCALE GENOMIC DNA]</scope>
    <source>
        <tissue evidence="1">Mixed pool</tissue>
    </source>
</reference>
<dbReference type="GO" id="GO:0006508">
    <property type="term" value="P:proteolysis"/>
    <property type="evidence" value="ECO:0007669"/>
    <property type="project" value="UniProtKB-KW"/>
</dbReference>
<comment type="caution">
    <text evidence="1">The sequence shown here is derived from an EMBL/GenBank/DDBJ whole genome shotgun (WGS) entry which is preliminary data.</text>
</comment>
<protein>
    <submittedName>
        <fullName evidence="1">26S protease regulatory subunit 10B</fullName>
    </submittedName>
</protein>
<accession>A0A1D2MYB1</accession>
<dbReference type="GO" id="GO:0008233">
    <property type="term" value="F:peptidase activity"/>
    <property type="evidence" value="ECO:0007669"/>
    <property type="project" value="UniProtKB-KW"/>
</dbReference>
<feature type="non-terminal residue" evidence="1">
    <location>
        <position position="1"/>
    </location>
</feature>
<sequence length="111" mass="12183">GKLISGNGKQFLGSPGPRFSRVCVALKLIQFVYGLLASRNCIGYFAQACSRAASRTNEAIRQVRDDLKALQSVGHIVGEVLKQLTEDKFIVKATNGPRYVGLLSFNWIRPS</sequence>
<organism evidence="1 2">
    <name type="scientific">Orchesella cincta</name>
    <name type="common">Springtail</name>
    <name type="synonym">Podura cincta</name>
    <dbReference type="NCBI Taxonomy" id="48709"/>
    <lineage>
        <taxon>Eukaryota</taxon>
        <taxon>Metazoa</taxon>
        <taxon>Ecdysozoa</taxon>
        <taxon>Arthropoda</taxon>
        <taxon>Hexapoda</taxon>
        <taxon>Collembola</taxon>
        <taxon>Entomobryomorpha</taxon>
        <taxon>Entomobryoidea</taxon>
        <taxon>Orchesellidae</taxon>
        <taxon>Orchesellinae</taxon>
        <taxon>Orchesella</taxon>
    </lineage>
</organism>